<organism evidence="1">
    <name type="scientific">Drosophila melanogaster</name>
    <name type="common">Fruit fly</name>
    <dbReference type="NCBI Taxonomy" id="7227"/>
    <lineage>
        <taxon>Eukaryota</taxon>
        <taxon>Metazoa</taxon>
        <taxon>Ecdysozoa</taxon>
        <taxon>Arthropoda</taxon>
        <taxon>Hexapoda</taxon>
        <taxon>Insecta</taxon>
        <taxon>Pterygota</taxon>
        <taxon>Neoptera</taxon>
        <taxon>Endopterygota</taxon>
        <taxon>Diptera</taxon>
        <taxon>Brachycera</taxon>
        <taxon>Muscomorpha</taxon>
        <taxon>Ephydroidea</taxon>
        <taxon>Drosophilidae</taxon>
        <taxon>Drosophila</taxon>
        <taxon>Sophophora</taxon>
    </lineage>
</organism>
<name>Q95RZ2_DROME</name>
<sequence length="85" mass="10216">MCPKDRKRRSVYTVLLTNRKHLVNSYKVTVLNYVQYLTNAYDYVFRELIEFYECDKRLHFITRTREKANPNYPLSPILSPLPTLS</sequence>
<reference evidence="1" key="1">
    <citation type="submission" date="2001-10" db="EMBL/GenBank/DDBJ databases">
        <authorList>
            <person name="Stapleton M."/>
            <person name="Brokstein P."/>
            <person name="Hong L."/>
            <person name="Agbayani A."/>
            <person name="Carlson J."/>
            <person name="Champe M."/>
            <person name="Chavez C."/>
            <person name="Dorsett V."/>
            <person name="Farfan D."/>
            <person name="Frise E."/>
            <person name="George R."/>
            <person name="Gonzalez M."/>
            <person name="Guarin H."/>
            <person name="Li P."/>
            <person name="Liao G."/>
            <person name="Miranda A."/>
            <person name="Mungall C.J."/>
            <person name="Nunoo J."/>
            <person name="Pacleb J."/>
            <person name="Paragas V."/>
            <person name="Park S."/>
            <person name="Phouanenavong S."/>
            <person name="Wan K."/>
            <person name="Yu C."/>
            <person name="Lewis S.E."/>
            <person name="Rubin G.M."/>
            <person name="Celniker S."/>
        </authorList>
    </citation>
    <scope>NUCLEOTIDE SEQUENCE</scope>
    <source>
        <strain evidence="1">Berkeley</strain>
    </source>
</reference>
<accession>Q95RZ2</accession>
<gene>
    <name evidence="1" type="primary">norpA</name>
</gene>
<dbReference type="EMBL" id="AY061032">
    <property type="protein sequence ID" value="AAL28580.1"/>
    <property type="molecule type" value="mRNA"/>
</dbReference>
<dbReference type="OrthoDB" id="269822at2759"/>
<evidence type="ECO:0000313" key="1">
    <source>
        <dbReference type="EMBL" id="AAL28580.1"/>
    </source>
</evidence>
<proteinExistence type="evidence at transcript level"/>
<dbReference type="AlphaFoldDB" id="Q95RZ2"/>
<protein>
    <submittedName>
        <fullName evidence="1">HL05775p</fullName>
    </submittedName>
</protein>